<evidence type="ECO:0000313" key="13">
    <source>
        <dbReference type="EMBL" id="PJJ40240.1"/>
    </source>
</evidence>
<dbReference type="InterPro" id="IPR013825">
    <property type="entry name" value="Topo_IA_cen_sub2"/>
</dbReference>
<evidence type="ECO:0000256" key="4">
    <source>
        <dbReference type="ARBA" id="ARBA00023029"/>
    </source>
</evidence>
<comment type="catalytic activity">
    <reaction evidence="1">
        <text>ATP-independent breakage of single-stranded DNA, followed by passage and rejoining.</text>
        <dbReference type="EC" id="5.6.2.1"/>
    </reaction>
</comment>
<dbReference type="InterPro" id="IPR013497">
    <property type="entry name" value="Topo_IA_cen"/>
</dbReference>
<dbReference type="InterPro" id="IPR023405">
    <property type="entry name" value="Topo_IA_core_domain"/>
</dbReference>
<dbReference type="SUPFAM" id="SSF56712">
    <property type="entry name" value="Prokaryotic type I DNA topoisomerase"/>
    <property type="match status" value="1"/>
</dbReference>
<dbReference type="PROSITE" id="PS52039">
    <property type="entry name" value="TOPO_IA_2"/>
    <property type="match status" value="1"/>
</dbReference>
<reference evidence="13 14" key="1">
    <citation type="submission" date="2017-11" db="EMBL/GenBank/DDBJ databases">
        <title>Animal gut microbial communities from fecal samples from Wisconsin, USA.</title>
        <authorList>
            <person name="Neumann A."/>
        </authorList>
    </citation>
    <scope>NUCLEOTIDE SEQUENCE [LARGE SCALE GENOMIC DNA]</scope>
    <source>
        <strain evidence="13 14">UWS3</strain>
    </source>
</reference>
<comment type="caution">
    <text evidence="13">The sequence shown here is derived from an EMBL/GenBank/DDBJ whole genome shotgun (WGS) entry which is preliminary data.</text>
</comment>
<evidence type="ECO:0000256" key="2">
    <source>
        <dbReference type="ARBA" id="ARBA00009446"/>
    </source>
</evidence>
<dbReference type="InterPro" id="IPR013824">
    <property type="entry name" value="Topo_IA_cen_sub1"/>
</dbReference>
<dbReference type="GO" id="GO:0003677">
    <property type="term" value="F:DNA binding"/>
    <property type="evidence" value="ECO:0007669"/>
    <property type="project" value="UniProtKB-KW"/>
</dbReference>
<dbReference type="PRINTS" id="PR00417">
    <property type="entry name" value="PRTPISMRASEI"/>
</dbReference>
<dbReference type="CDD" id="cd00186">
    <property type="entry name" value="TOP1Ac"/>
    <property type="match status" value="1"/>
</dbReference>
<dbReference type="GO" id="GO:0043597">
    <property type="term" value="C:cytoplasmic replication fork"/>
    <property type="evidence" value="ECO:0007669"/>
    <property type="project" value="TreeGrafter"/>
</dbReference>
<keyword evidence="6 13" id="KW-0413">Isomerase</keyword>
<dbReference type="RefSeq" id="WP_100424348.1">
    <property type="nucleotide sequence ID" value="NZ_PGEX01000001.1"/>
</dbReference>
<evidence type="ECO:0000256" key="1">
    <source>
        <dbReference type="ARBA" id="ARBA00000213"/>
    </source>
</evidence>
<dbReference type="Gene3D" id="3.40.50.140">
    <property type="match status" value="1"/>
</dbReference>
<dbReference type="GO" id="GO:0006265">
    <property type="term" value="P:DNA topological change"/>
    <property type="evidence" value="ECO:0007669"/>
    <property type="project" value="InterPro"/>
</dbReference>
<evidence type="ECO:0000313" key="14">
    <source>
        <dbReference type="Proteomes" id="UP000231134"/>
    </source>
</evidence>
<keyword evidence="4" id="KW-0799">Topoisomerase</keyword>
<dbReference type="InterPro" id="IPR003602">
    <property type="entry name" value="Topo_IA_DNA-bd_dom"/>
</dbReference>
<dbReference type="Gene3D" id="1.10.460.10">
    <property type="entry name" value="Topoisomerase I, domain 2"/>
    <property type="match status" value="1"/>
</dbReference>
<gene>
    <name evidence="13" type="ORF">BGX16_0153</name>
</gene>
<comment type="similarity">
    <text evidence="2">Belongs to the type IA topoisomerase family.</text>
</comment>
<dbReference type="InterPro" id="IPR013826">
    <property type="entry name" value="Topo_IA_cen_sub3"/>
</dbReference>
<evidence type="ECO:0000259" key="12">
    <source>
        <dbReference type="PROSITE" id="PS52039"/>
    </source>
</evidence>
<dbReference type="GO" id="GO:0006281">
    <property type="term" value="P:DNA repair"/>
    <property type="evidence" value="ECO:0007669"/>
    <property type="project" value="TreeGrafter"/>
</dbReference>
<dbReference type="SMART" id="SM00437">
    <property type="entry name" value="TOP1Ac"/>
    <property type="match status" value="1"/>
</dbReference>
<keyword evidence="14" id="KW-1185">Reference proteome</keyword>
<dbReference type="PANTHER" id="PTHR11390">
    <property type="entry name" value="PROKARYOTIC DNA TOPOISOMERASE"/>
    <property type="match status" value="1"/>
</dbReference>
<dbReference type="Pfam" id="PF01131">
    <property type="entry name" value="Topoisom_bac"/>
    <property type="match status" value="1"/>
</dbReference>
<organism evidence="13 14">
    <name type="scientific">Hallerella succinigenes</name>
    <dbReference type="NCBI Taxonomy" id="1896222"/>
    <lineage>
        <taxon>Bacteria</taxon>
        <taxon>Pseudomonadati</taxon>
        <taxon>Fibrobacterota</taxon>
        <taxon>Fibrobacteria</taxon>
        <taxon>Fibrobacterales</taxon>
        <taxon>Fibrobacteraceae</taxon>
        <taxon>Hallerella</taxon>
    </lineage>
</organism>
<dbReference type="EMBL" id="PGEX01000001">
    <property type="protein sequence ID" value="PJJ40240.1"/>
    <property type="molecule type" value="Genomic_DNA"/>
</dbReference>
<evidence type="ECO:0000256" key="8">
    <source>
        <dbReference type="ARBA" id="ARBA00031985"/>
    </source>
</evidence>
<evidence type="ECO:0000256" key="3">
    <source>
        <dbReference type="ARBA" id="ARBA00012891"/>
    </source>
</evidence>
<protein>
    <recommendedName>
        <fullName evidence="3">DNA topoisomerase</fullName>
        <ecNumber evidence="3">5.6.2.1</ecNumber>
    </recommendedName>
    <alternativeName>
        <fullName evidence="10">Omega-protein</fullName>
    </alternativeName>
    <alternativeName>
        <fullName evidence="9">Relaxing enzyme</fullName>
    </alternativeName>
    <alternativeName>
        <fullName evidence="7">Swivelase</fullName>
    </alternativeName>
    <alternativeName>
        <fullName evidence="8">Untwisting enzyme</fullName>
    </alternativeName>
</protein>
<dbReference type="GO" id="GO:0003917">
    <property type="term" value="F:DNA topoisomerase type I (single strand cut, ATP-independent) activity"/>
    <property type="evidence" value="ECO:0007669"/>
    <property type="project" value="UniProtKB-EC"/>
</dbReference>
<dbReference type="Gene3D" id="2.70.20.10">
    <property type="entry name" value="Topoisomerase I, domain 3"/>
    <property type="match status" value="1"/>
</dbReference>
<dbReference type="Pfam" id="PF13342">
    <property type="entry name" value="Toprim_Crpt"/>
    <property type="match status" value="4"/>
</dbReference>
<dbReference type="InterPro" id="IPR023406">
    <property type="entry name" value="Topo_IA_AS"/>
</dbReference>
<evidence type="ECO:0000256" key="7">
    <source>
        <dbReference type="ARBA" id="ARBA00030003"/>
    </source>
</evidence>
<proteinExistence type="inferred from homology"/>
<dbReference type="CDD" id="cd03362">
    <property type="entry name" value="TOPRIM_TopoIA_TopoIII"/>
    <property type="match status" value="1"/>
</dbReference>
<name>A0A2M9A3E6_9BACT</name>
<feature type="domain" description="Topo IA-type catalytic" evidence="12">
    <location>
        <begin position="157"/>
        <end position="609"/>
    </location>
</feature>
<dbReference type="InterPro" id="IPR003601">
    <property type="entry name" value="Topo_IA_2"/>
</dbReference>
<keyword evidence="5" id="KW-0238">DNA-binding</keyword>
<dbReference type="InterPro" id="IPR034144">
    <property type="entry name" value="TOPRIM_TopoIII"/>
</dbReference>
<dbReference type="EC" id="5.6.2.1" evidence="3"/>
<dbReference type="PROSITE" id="PS00396">
    <property type="entry name" value="TOPO_IA_1"/>
    <property type="match status" value="1"/>
</dbReference>
<dbReference type="Gene3D" id="1.10.290.10">
    <property type="entry name" value="Topoisomerase I, domain 4"/>
    <property type="match status" value="1"/>
</dbReference>
<dbReference type="InterPro" id="IPR000380">
    <property type="entry name" value="Topo_IA"/>
</dbReference>
<sequence>MILLVAEKPSVANQHYRPMLERLEGEKFTQGDGCLIGQNHCITWCVGHLITLAPLDAYPGYEGAWRLSNLPLLPEKFRLMEIESTKKQLNVVRSMMEKADVLVNGADAGREGNLIFDLVLDFTPAFKQKKIMRLWVNSYVAKDLDNAWKHLEDATERLNLSYAARLRQRADWMVGLNATRAYTLTAGRGKMISVGRVQTPTLNLVVERDTIVEQFKELFYYGVLGTWKGFGAQLLRDDKVAVFEKEEQAQAVVDKCSPPENATISRLDIQQKKQFPQKPFDLTELQKEGNKRFKCSAKQVLDCAQNLYEKKLLTYPRTDSAYLPDTMKGEAYALAQRLASPEQQKLMRDASENFVFINSSKVTDHFAIIPTGEDPQGLPEMEQKIYELAKERFIQAWFKPYIWSEMEVLLQCPEEESETFRLKLKRNEDLGFRAIVKDEKEKKKKSSKKGDNSDSADDDDSNDVTNLVEEFPLWNLGDKAPFDSVELQKKKKSKPKYYTEATLLAAMKTAGKQVENEELAEAMKDRGLGTPATQAGIIETLKKRGFIEAQKNYLVSTQRGREVISLMDEKVKSPEMTGEWEYQLSQVEKGKLSPVEFRDGIIEYVKSLFTELHAKYQCQFDRETVTEALPCPKCGSPLETLPWGYVCQQENCGFKVGHTIAGRMLSHEEMKGLLSSGKSELISGFKSKKGSSFSATLVMHEDGNIAFDFSDNPDNRVPTEFKCPKCGKMLSDAGNRLICSDDCDFTFYKTIASRIMQESELQELFTNGTTHVLSGFHTKKGSSFNAKITWDKDFHATFAFENDGHFHGTETKYKCPICKHTLEENKNAIFCSAENCKFTLFKTVAGKKLRVGDIKALLTDGKTEVLQGFKSKKGSSFNAILKLGEDGRTSFEFPRRNFPCPVCNEQLRFRNDIYACPNSHCGFGIPKVFYGRELSDEEVEKLLTDKISPVLEPFQKNETKFRAAIEIRNGGKLGFYKESVCQLSSMTAKPK</sequence>
<evidence type="ECO:0000256" key="5">
    <source>
        <dbReference type="ARBA" id="ARBA00023125"/>
    </source>
</evidence>
<dbReference type="SMART" id="SM00436">
    <property type="entry name" value="TOP1Bc"/>
    <property type="match status" value="1"/>
</dbReference>
<evidence type="ECO:0000256" key="10">
    <source>
        <dbReference type="ARBA" id="ARBA00032877"/>
    </source>
</evidence>
<evidence type="ECO:0000256" key="11">
    <source>
        <dbReference type="SAM" id="MobiDB-lite"/>
    </source>
</evidence>
<evidence type="ECO:0000256" key="6">
    <source>
        <dbReference type="ARBA" id="ARBA00023235"/>
    </source>
</evidence>
<accession>A0A2M9A3E6</accession>
<dbReference type="PANTHER" id="PTHR11390:SF21">
    <property type="entry name" value="DNA TOPOISOMERASE 3-ALPHA"/>
    <property type="match status" value="1"/>
</dbReference>
<dbReference type="GO" id="GO:0006310">
    <property type="term" value="P:DNA recombination"/>
    <property type="evidence" value="ECO:0007669"/>
    <property type="project" value="TreeGrafter"/>
</dbReference>
<dbReference type="InterPro" id="IPR025589">
    <property type="entry name" value="Toprim_C_rpt"/>
</dbReference>
<feature type="region of interest" description="Disordered" evidence="11">
    <location>
        <begin position="441"/>
        <end position="464"/>
    </location>
</feature>
<dbReference type="Proteomes" id="UP000231134">
    <property type="component" value="Unassembled WGS sequence"/>
</dbReference>
<evidence type="ECO:0000256" key="9">
    <source>
        <dbReference type="ARBA" id="ARBA00032235"/>
    </source>
</evidence>
<dbReference type="OrthoDB" id="9803554at2"/>
<dbReference type="AlphaFoldDB" id="A0A2M9A3E6"/>